<reference evidence="2 3" key="1">
    <citation type="journal article" date="2014" name="BMC Genomics">
        <title>Comparative genome sequencing reveals chemotype-specific gene clusters in the toxigenic black mold Stachybotrys.</title>
        <authorList>
            <person name="Semeiks J."/>
            <person name="Borek D."/>
            <person name="Otwinowski Z."/>
            <person name="Grishin N.V."/>
        </authorList>
    </citation>
    <scope>NUCLEOTIDE SEQUENCE [LARGE SCALE GENOMIC DNA]</scope>
    <source>
        <strain evidence="3">CBS 109288 / IBT 7711</strain>
    </source>
</reference>
<gene>
    <name evidence="2" type="ORF">S7711_10610</name>
</gene>
<evidence type="ECO:0000313" key="3">
    <source>
        <dbReference type="Proteomes" id="UP000028045"/>
    </source>
</evidence>
<dbReference type="HOGENOM" id="CLU_124590_0_0_1"/>
<dbReference type="AlphaFoldDB" id="A0A084AYZ8"/>
<protein>
    <submittedName>
        <fullName evidence="2">Uncharacterized protein</fullName>
    </submittedName>
</protein>
<accession>A0A084AYZ8</accession>
<feature type="compositionally biased region" description="Basic and acidic residues" evidence="1">
    <location>
        <begin position="120"/>
        <end position="140"/>
    </location>
</feature>
<proteinExistence type="predicted"/>
<keyword evidence="3" id="KW-1185">Reference proteome</keyword>
<dbReference type="OrthoDB" id="10401175at2759"/>
<organism evidence="2 3">
    <name type="scientific">Stachybotrys chartarum (strain CBS 109288 / IBT 7711)</name>
    <name type="common">Toxic black mold</name>
    <name type="synonym">Stilbospora chartarum</name>
    <dbReference type="NCBI Taxonomy" id="1280523"/>
    <lineage>
        <taxon>Eukaryota</taxon>
        <taxon>Fungi</taxon>
        <taxon>Dikarya</taxon>
        <taxon>Ascomycota</taxon>
        <taxon>Pezizomycotina</taxon>
        <taxon>Sordariomycetes</taxon>
        <taxon>Hypocreomycetidae</taxon>
        <taxon>Hypocreales</taxon>
        <taxon>Stachybotryaceae</taxon>
        <taxon>Stachybotrys</taxon>
    </lineage>
</organism>
<evidence type="ECO:0000313" key="2">
    <source>
        <dbReference type="EMBL" id="KEY70527.1"/>
    </source>
</evidence>
<dbReference type="Proteomes" id="UP000028045">
    <property type="component" value="Unassembled WGS sequence"/>
</dbReference>
<dbReference type="EMBL" id="KL648432">
    <property type="protein sequence ID" value="KEY70527.1"/>
    <property type="molecule type" value="Genomic_DNA"/>
</dbReference>
<feature type="region of interest" description="Disordered" evidence="1">
    <location>
        <begin position="113"/>
        <end position="140"/>
    </location>
</feature>
<evidence type="ECO:0000256" key="1">
    <source>
        <dbReference type="SAM" id="MobiDB-lite"/>
    </source>
</evidence>
<name>A0A084AYZ8_STACB</name>
<sequence length="140" mass="16558">MCTYYNEQYLCRTCREAIPKRRPQRCRVPCSEGRRSPWRLWSHGMRCSRGQCSRAPDRVCRTHRCEKCHKYYSLAAAADREKQAIDARVAVRKEIVARETAARETAEVWRKAAARRAERKTRERRPVTDAPREKSWFGDV</sequence>